<dbReference type="Pfam" id="PF07983">
    <property type="entry name" value="X8"/>
    <property type="match status" value="1"/>
</dbReference>
<keyword evidence="8 9" id="KW-0449">Lipoprotein</keyword>
<dbReference type="Proteomes" id="UP000039046">
    <property type="component" value="Unassembled WGS sequence"/>
</dbReference>
<evidence type="ECO:0000256" key="3">
    <source>
        <dbReference type="ARBA" id="ARBA00022622"/>
    </source>
</evidence>
<dbReference type="HOGENOM" id="CLU_021855_2_1_1"/>
<dbReference type="GO" id="GO:0005886">
    <property type="term" value="C:plasma membrane"/>
    <property type="evidence" value="ECO:0007669"/>
    <property type="project" value="UniProtKB-SubCell"/>
</dbReference>
<evidence type="ECO:0000256" key="1">
    <source>
        <dbReference type="ARBA" id="ARBA00004609"/>
    </source>
</evidence>
<keyword evidence="4 9" id="KW-0732">Signal</keyword>
<evidence type="ECO:0000313" key="12">
    <source>
        <dbReference type="Proteomes" id="UP000039046"/>
    </source>
</evidence>
<dbReference type="GO" id="GO:0071970">
    <property type="term" value="P:fungal-type cell wall (1-&gt;3)-beta-D-glucan biosynthetic process"/>
    <property type="evidence" value="ECO:0007669"/>
    <property type="project" value="TreeGrafter"/>
</dbReference>
<evidence type="ECO:0000256" key="2">
    <source>
        <dbReference type="ARBA" id="ARBA00007528"/>
    </source>
</evidence>
<accession>A0A0A1SVJ9</accession>
<dbReference type="STRING" id="1531966.A0A0A1SVJ9"/>
<keyword evidence="3 9" id="KW-0336">GPI-anchor</keyword>
<dbReference type="FunFam" id="3.20.20.80:FF:000038">
    <property type="entry name" value="1,3-beta-glucanosyltransferase"/>
    <property type="match status" value="1"/>
</dbReference>
<dbReference type="Gene3D" id="3.20.20.80">
    <property type="entry name" value="Glycosidases"/>
    <property type="match status" value="1"/>
</dbReference>
<evidence type="ECO:0000259" key="10">
    <source>
        <dbReference type="SMART" id="SM00768"/>
    </source>
</evidence>
<keyword evidence="7" id="KW-0325">Glycoprotein</keyword>
<evidence type="ECO:0000256" key="6">
    <source>
        <dbReference type="ARBA" id="ARBA00023157"/>
    </source>
</evidence>
<gene>
    <name evidence="11" type="ORF">VHEMI04535</name>
</gene>
<evidence type="ECO:0000256" key="9">
    <source>
        <dbReference type="RuleBase" id="RU361209"/>
    </source>
</evidence>
<dbReference type="SMART" id="SM00768">
    <property type="entry name" value="X8"/>
    <property type="match status" value="1"/>
</dbReference>
<dbReference type="PANTHER" id="PTHR31468:SF2">
    <property type="entry name" value="1,3-BETA-GLUCANOSYLTRANSFERASE GAS1"/>
    <property type="match status" value="1"/>
</dbReference>
<dbReference type="GO" id="GO:0031505">
    <property type="term" value="P:fungal-type cell wall organization"/>
    <property type="evidence" value="ECO:0007669"/>
    <property type="project" value="TreeGrafter"/>
</dbReference>
<dbReference type="GO" id="GO:0098552">
    <property type="term" value="C:side of membrane"/>
    <property type="evidence" value="ECO:0007669"/>
    <property type="project" value="UniProtKB-KW"/>
</dbReference>
<keyword evidence="6" id="KW-1015">Disulfide bond</keyword>
<dbReference type="Pfam" id="PF03198">
    <property type="entry name" value="Glyco_hydro_72"/>
    <property type="match status" value="1"/>
</dbReference>
<proteinExistence type="inferred from homology"/>
<dbReference type="InterPro" id="IPR004886">
    <property type="entry name" value="Glucanosyltransferase"/>
</dbReference>
<comment type="function">
    <text evidence="9">Splits internally a 1,3-beta-glucan molecule and transfers the newly generated reducing end (the donor) to the non-reducing end of another 1,3-beta-glucan molecule (the acceptor) forming a 1,3-beta linkage, resulting in the elongation of 1,3-beta-glucan chains in the cell wall.</text>
</comment>
<feature type="chain" id="PRO_5005108854" description="1,3-beta-glucanosyltransferase" evidence="9">
    <location>
        <begin position="20"/>
        <end position="523"/>
    </location>
</feature>
<evidence type="ECO:0000256" key="7">
    <source>
        <dbReference type="ARBA" id="ARBA00023180"/>
    </source>
</evidence>
<keyword evidence="5 9" id="KW-0472">Membrane</keyword>
<keyword evidence="9" id="KW-0808">Transferase</keyword>
<evidence type="ECO:0000256" key="8">
    <source>
        <dbReference type="ARBA" id="ARBA00023288"/>
    </source>
</evidence>
<dbReference type="OrthoDB" id="421038at2759"/>
<comment type="subcellular location">
    <subcellularLocation>
        <location evidence="1 9">Cell membrane</location>
        <topology evidence="1 9">Lipid-anchor</topology>
        <topology evidence="1 9">GPI-anchor</topology>
    </subcellularLocation>
</comment>
<dbReference type="InterPro" id="IPR012946">
    <property type="entry name" value="X8"/>
</dbReference>
<feature type="domain" description="X8" evidence="10">
    <location>
        <begin position="382"/>
        <end position="471"/>
    </location>
</feature>
<name>A0A0A1SVJ9_9HYPO</name>
<dbReference type="AlphaFoldDB" id="A0A0A1SVJ9"/>
<comment type="similarity">
    <text evidence="2 9">Belongs to the glycosyl hydrolase 72 family.</text>
</comment>
<evidence type="ECO:0000256" key="4">
    <source>
        <dbReference type="ARBA" id="ARBA00022729"/>
    </source>
</evidence>
<reference evidence="11 12" key="1">
    <citation type="journal article" date="2015" name="Genome Announc.">
        <title>Draft Genome Sequence and Gene Annotation of the Entomopathogenic Fungus Verticillium hemipterigenum.</title>
        <authorList>
            <person name="Horn F."/>
            <person name="Habel A."/>
            <person name="Scharf D.H."/>
            <person name="Dworschak J."/>
            <person name="Brakhage A.A."/>
            <person name="Guthke R."/>
            <person name="Hertweck C."/>
            <person name="Linde J."/>
        </authorList>
    </citation>
    <scope>NUCLEOTIDE SEQUENCE [LARGE SCALE GENOMIC DNA]</scope>
</reference>
<dbReference type="Gene3D" id="1.20.58.1040">
    <property type="match status" value="1"/>
</dbReference>
<dbReference type="EMBL" id="CDHN01000002">
    <property type="protein sequence ID" value="CEJ87857.1"/>
    <property type="molecule type" value="Genomic_DNA"/>
</dbReference>
<dbReference type="EC" id="2.4.1.-" evidence="9"/>
<dbReference type="InterPro" id="IPR017853">
    <property type="entry name" value="GH"/>
</dbReference>
<evidence type="ECO:0000256" key="5">
    <source>
        <dbReference type="ARBA" id="ARBA00023136"/>
    </source>
</evidence>
<dbReference type="SUPFAM" id="SSF51445">
    <property type="entry name" value="(Trans)glycosidases"/>
    <property type="match status" value="1"/>
</dbReference>
<protein>
    <recommendedName>
        <fullName evidence="9">1,3-beta-glucanosyltransferase</fullName>
        <ecNumber evidence="9">2.4.1.-</ecNumber>
    </recommendedName>
</protein>
<feature type="signal peptide" evidence="9">
    <location>
        <begin position="1"/>
        <end position="19"/>
    </location>
</feature>
<sequence>MKSNGVSLSLLASLSVVAAADLPSIVVKGNKFFYPNGTQFFMKGVAYQQEFGAAGTGTTSTGSNSYIDPLANKANCERDVPLLKELGTNTIRTYAIDPTANHDACMKLLQDAGIYVVADLSEPKLSINREEPKWTTDLLERYQKVVDSMSKYSNVIGYFAGNEVTNSKNNTAASAFVKAAVRDTKRYIKDKHNSRWIGVGYASNDDEDIRTDITNYFNCDKTEDSADYWGYNIYSWCGDKSSMKISGYDKQVEFFSNYSIPVFFAEYGCNDPGGAEARVFEDTEALYSSEMTGVFSGGIVYMYFQEDNDYGLVQIKDGKAVKMKNFEALKKKMAKANPQGTTSSAKEAKLAECPSLAVNWQASKALPPQPNKALCDCMVRSRSCVPKSNLKEKSFGSVFDFICSKNTDLCVGISANATSGIYGAYSMCDDSAKLAFVMDAYYQKQNSGASSCDFDGAANTQTATNEDSCAALLKSAKEVNDNAAAGKPTQSDSKKKDSGAMGMTVGGPAAWIAAAVAVVAMSA</sequence>
<dbReference type="PANTHER" id="PTHR31468">
    <property type="entry name" value="1,3-BETA-GLUCANOSYLTRANSFERASE GAS1"/>
    <property type="match status" value="1"/>
</dbReference>
<dbReference type="GO" id="GO:0042124">
    <property type="term" value="F:1,3-beta-glucanosyltransferase activity"/>
    <property type="evidence" value="ECO:0007669"/>
    <property type="project" value="TreeGrafter"/>
</dbReference>
<evidence type="ECO:0000313" key="11">
    <source>
        <dbReference type="EMBL" id="CEJ87857.1"/>
    </source>
</evidence>
<keyword evidence="12" id="KW-1185">Reference proteome</keyword>
<organism evidence="11 12">
    <name type="scientific">[Torrubiella] hemipterigena</name>
    <dbReference type="NCBI Taxonomy" id="1531966"/>
    <lineage>
        <taxon>Eukaryota</taxon>
        <taxon>Fungi</taxon>
        <taxon>Dikarya</taxon>
        <taxon>Ascomycota</taxon>
        <taxon>Pezizomycotina</taxon>
        <taxon>Sordariomycetes</taxon>
        <taxon>Hypocreomycetidae</taxon>
        <taxon>Hypocreales</taxon>
        <taxon>Clavicipitaceae</taxon>
        <taxon>Clavicipitaceae incertae sedis</taxon>
        <taxon>'Torrubiella' clade</taxon>
    </lineage>
</organism>